<evidence type="ECO:0000313" key="8">
    <source>
        <dbReference type="Proteomes" id="UP001501600"/>
    </source>
</evidence>
<dbReference type="PANTHER" id="PTHR43716">
    <property type="entry name" value="D-2-HYDROXYGLUTARATE DEHYDROGENASE, MITOCHONDRIAL"/>
    <property type="match status" value="1"/>
</dbReference>
<dbReference type="EMBL" id="BAABLF010000005">
    <property type="protein sequence ID" value="GAA5187265.1"/>
    <property type="molecule type" value="Genomic_DNA"/>
</dbReference>
<evidence type="ECO:0000256" key="4">
    <source>
        <dbReference type="ARBA" id="ARBA00022827"/>
    </source>
</evidence>
<dbReference type="InterPro" id="IPR036318">
    <property type="entry name" value="FAD-bd_PCMH-like_sf"/>
</dbReference>
<dbReference type="InterPro" id="IPR016167">
    <property type="entry name" value="FAD-bd_PCMH_sub1"/>
</dbReference>
<dbReference type="Pfam" id="PF02913">
    <property type="entry name" value="FAD-oxidase_C"/>
    <property type="match status" value="1"/>
</dbReference>
<dbReference type="InterPro" id="IPR006094">
    <property type="entry name" value="Oxid_FAD_bind_N"/>
</dbReference>
<dbReference type="InterPro" id="IPR051264">
    <property type="entry name" value="FAD-oxidored/transferase_4"/>
</dbReference>
<keyword evidence="5" id="KW-0560">Oxidoreductase</keyword>
<dbReference type="Gene3D" id="3.30.70.2190">
    <property type="match status" value="1"/>
</dbReference>
<keyword evidence="3" id="KW-0285">Flavoprotein</keyword>
<proteinExistence type="inferred from homology"/>
<dbReference type="Gene3D" id="3.30.43.10">
    <property type="entry name" value="Uridine Diphospho-n-acetylenolpyruvylglucosamine Reductase, domain 2"/>
    <property type="match status" value="1"/>
</dbReference>
<evidence type="ECO:0000256" key="1">
    <source>
        <dbReference type="ARBA" id="ARBA00001974"/>
    </source>
</evidence>
<keyword evidence="8" id="KW-1185">Reference proteome</keyword>
<dbReference type="Pfam" id="PF01565">
    <property type="entry name" value="FAD_binding_4"/>
    <property type="match status" value="1"/>
</dbReference>
<reference evidence="8" key="1">
    <citation type="journal article" date="2019" name="Int. J. Syst. Evol. Microbiol.">
        <title>The Global Catalogue of Microorganisms (GCM) 10K type strain sequencing project: providing services to taxonomists for standard genome sequencing and annotation.</title>
        <authorList>
            <consortium name="The Broad Institute Genomics Platform"/>
            <consortium name="The Broad Institute Genome Sequencing Center for Infectious Disease"/>
            <person name="Wu L."/>
            <person name="Ma J."/>
        </authorList>
    </citation>
    <scope>NUCLEOTIDE SEQUENCE [LARGE SCALE GENOMIC DNA]</scope>
    <source>
        <strain evidence="8">JCM 18720</strain>
    </source>
</reference>
<evidence type="ECO:0000256" key="2">
    <source>
        <dbReference type="ARBA" id="ARBA00008000"/>
    </source>
</evidence>
<dbReference type="PANTHER" id="PTHR43716:SF1">
    <property type="entry name" value="D-2-HYDROXYGLUTARATE DEHYDROGENASE, MITOCHONDRIAL"/>
    <property type="match status" value="1"/>
</dbReference>
<comment type="caution">
    <text evidence="7">The sequence shown here is derived from an EMBL/GenBank/DDBJ whole genome shotgun (WGS) entry which is preliminary data.</text>
</comment>
<name>A0ABP9RVZ3_9GAMM</name>
<dbReference type="Gene3D" id="1.10.45.10">
    <property type="entry name" value="Vanillyl-alcohol Oxidase, Chain A, domain 4"/>
    <property type="match status" value="1"/>
</dbReference>
<dbReference type="SUPFAM" id="SSF56176">
    <property type="entry name" value="FAD-binding/transporter-associated domain-like"/>
    <property type="match status" value="1"/>
</dbReference>
<dbReference type="InterPro" id="IPR016166">
    <property type="entry name" value="FAD-bd_PCMH"/>
</dbReference>
<dbReference type="PROSITE" id="PS51387">
    <property type="entry name" value="FAD_PCMH"/>
    <property type="match status" value="1"/>
</dbReference>
<evidence type="ECO:0000313" key="7">
    <source>
        <dbReference type="EMBL" id="GAA5187265.1"/>
    </source>
</evidence>
<dbReference type="InterPro" id="IPR016171">
    <property type="entry name" value="Vanillyl_alc_oxidase_C-sub2"/>
</dbReference>
<dbReference type="InterPro" id="IPR016169">
    <property type="entry name" value="FAD-bd_PCMH_sub2"/>
</dbReference>
<dbReference type="InterPro" id="IPR016164">
    <property type="entry name" value="FAD-linked_Oxase-like_C"/>
</dbReference>
<organism evidence="7 8">
    <name type="scientific">Ferrimonas gelatinilytica</name>
    <dbReference type="NCBI Taxonomy" id="1255257"/>
    <lineage>
        <taxon>Bacteria</taxon>
        <taxon>Pseudomonadati</taxon>
        <taxon>Pseudomonadota</taxon>
        <taxon>Gammaproteobacteria</taxon>
        <taxon>Alteromonadales</taxon>
        <taxon>Ferrimonadaceae</taxon>
        <taxon>Ferrimonas</taxon>
    </lineage>
</organism>
<sequence>MEQRDRDLIAQIEAIVGPKGLLLGRDVTARPHLSWGRGQCPAKAIVRPGSTSELSQVMALCHRWGQSVVPWGGMSGLVNGAQCEAGDLALSLERMNRIEQLESDAGVMTVQAGAVLQQVQQAAEEAGWQFAVDLGARGSAQIGGMVATNAGGNSVVRYGMMREQVLGLEVVLADGTVLSSLNEMLKNNAGYDLKQMFIGSEGTLGIVTRAVLRLRPRCSSVQTALVALSRFEDVVTLLRRLGGELDGKLTAFEVMWQSHYHCLVAELAKHPAFLPTEYPFYVLVEASGSDPKRDEAHFMTLLESLLSSGTILDAVIAHASEQAAQLWALRDDAESLIKHLGPVAVFDISLPIRTMEAYITQLEQRLAEDYPASRLITFGHLGDGNLHLGIGPVEDKTGVESLVYRSLSEVNGSISAEHGIGLEKKPYLHRSRSEVEIQLMKKLKALLDPKGVLNPGKIF</sequence>
<feature type="domain" description="FAD-binding PCMH-type" evidence="6">
    <location>
        <begin position="38"/>
        <end position="217"/>
    </location>
</feature>
<comment type="similarity">
    <text evidence="2">Belongs to the FAD-binding oxidoreductase/transferase type 4 family.</text>
</comment>
<accession>A0ABP9RVZ3</accession>
<keyword evidence="4" id="KW-0274">FAD</keyword>
<protein>
    <submittedName>
        <fullName evidence="7">FAD-binding oxidoreductase</fullName>
    </submittedName>
</protein>
<dbReference type="Gene3D" id="3.30.70.2740">
    <property type="match status" value="1"/>
</dbReference>
<evidence type="ECO:0000256" key="5">
    <source>
        <dbReference type="ARBA" id="ARBA00023002"/>
    </source>
</evidence>
<dbReference type="Proteomes" id="UP001501600">
    <property type="component" value="Unassembled WGS sequence"/>
</dbReference>
<dbReference type="SUPFAM" id="SSF55103">
    <property type="entry name" value="FAD-linked oxidases, C-terminal domain"/>
    <property type="match status" value="1"/>
</dbReference>
<dbReference type="InterPro" id="IPR004113">
    <property type="entry name" value="FAD-bd_oxidored_4_C"/>
</dbReference>
<comment type="cofactor">
    <cofactor evidence="1">
        <name>FAD</name>
        <dbReference type="ChEBI" id="CHEBI:57692"/>
    </cofactor>
</comment>
<dbReference type="RefSeq" id="WP_345315424.1">
    <property type="nucleotide sequence ID" value="NZ_BAABLF010000005.1"/>
</dbReference>
<evidence type="ECO:0000259" key="6">
    <source>
        <dbReference type="PROSITE" id="PS51387"/>
    </source>
</evidence>
<dbReference type="Gene3D" id="3.30.465.10">
    <property type="match status" value="1"/>
</dbReference>
<gene>
    <name evidence="7" type="ORF">GCM10025772_04530</name>
</gene>
<evidence type="ECO:0000256" key="3">
    <source>
        <dbReference type="ARBA" id="ARBA00022630"/>
    </source>
</evidence>